<reference evidence="1 2" key="1">
    <citation type="submission" date="2015-04" db="EMBL/GenBank/DDBJ databases">
        <authorList>
            <person name="Syromyatnikov M.Y."/>
            <person name="Popov V.N."/>
        </authorList>
    </citation>
    <scope>NUCLEOTIDE SEQUENCE [LARGE SCALE GENOMIC DNA]</scope>
</reference>
<dbReference type="EMBL" id="CVRI01000035">
    <property type="protein sequence ID" value="CRK92819.1"/>
    <property type="molecule type" value="Genomic_DNA"/>
</dbReference>
<evidence type="ECO:0000313" key="1">
    <source>
        <dbReference type="EMBL" id="CRK92819.1"/>
    </source>
</evidence>
<keyword evidence="2" id="KW-1185">Reference proteome</keyword>
<protein>
    <submittedName>
        <fullName evidence="1">CLUMA_CG006446, isoform A</fullName>
    </submittedName>
</protein>
<dbReference type="Proteomes" id="UP000183832">
    <property type="component" value="Unassembled WGS sequence"/>
</dbReference>
<dbReference type="AlphaFoldDB" id="A0A1J1HXX6"/>
<accession>A0A1J1HXX6</accession>
<gene>
    <name evidence="1" type="ORF">CLUMA_CG006446</name>
</gene>
<name>A0A1J1HXX6_9DIPT</name>
<organism evidence="1 2">
    <name type="scientific">Clunio marinus</name>
    <dbReference type="NCBI Taxonomy" id="568069"/>
    <lineage>
        <taxon>Eukaryota</taxon>
        <taxon>Metazoa</taxon>
        <taxon>Ecdysozoa</taxon>
        <taxon>Arthropoda</taxon>
        <taxon>Hexapoda</taxon>
        <taxon>Insecta</taxon>
        <taxon>Pterygota</taxon>
        <taxon>Neoptera</taxon>
        <taxon>Endopterygota</taxon>
        <taxon>Diptera</taxon>
        <taxon>Nematocera</taxon>
        <taxon>Chironomoidea</taxon>
        <taxon>Chironomidae</taxon>
        <taxon>Clunio</taxon>
    </lineage>
</organism>
<sequence length="67" mass="7622">MSNGKPSSKIQFFFNQTNVKKVWFYRKENVIATNFNKIQRSFRGAGDGMKAPDECETTILSQCVVGK</sequence>
<evidence type="ECO:0000313" key="2">
    <source>
        <dbReference type="Proteomes" id="UP000183832"/>
    </source>
</evidence>
<proteinExistence type="predicted"/>